<dbReference type="CDD" id="cd00090">
    <property type="entry name" value="HTH_ARSR"/>
    <property type="match status" value="1"/>
</dbReference>
<dbReference type="PANTHER" id="PTHR33164">
    <property type="entry name" value="TRANSCRIPTIONAL REGULATOR, MARR FAMILY"/>
    <property type="match status" value="1"/>
</dbReference>
<gene>
    <name evidence="2" type="ORF">C8N24_5672</name>
</gene>
<sequence length="142" mass="15687">MTDEVRAAMSELLAAERRLRGRDPHRPGDLSATQVRALFQLERGEACTAGELAKRADLSPASMTAMLDQLEQGGIVERHRSEKDRRQVIVSLTDAGHEILAARRAHIEARTREVLSVYSDHELEAASKVMRSLAGLLDGFGR</sequence>
<dbReference type="AlphaFoldDB" id="A0A660L126"/>
<dbReference type="GO" id="GO:0006950">
    <property type="term" value="P:response to stress"/>
    <property type="evidence" value="ECO:0007669"/>
    <property type="project" value="TreeGrafter"/>
</dbReference>
<dbReference type="GO" id="GO:0003700">
    <property type="term" value="F:DNA-binding transcription factor activity"/>
    <property type="evidence" value="ECO:0007669"/>
    <property type="project" value="InterPro"/>
</dbReference>
<dbReference type="PROSITE" id="PS50995">
    <property type="entry name" value="HTH_MARR_2"/>
    <property type="match status" value="1"/>
</dbReference>
<feature type="domain" description="HTH marR-type" evidence="1">
    <location>
        <begin position="1"/>
        <end position="135"/>
    </location>
</feature>
<dbReference type="GO" id="GO:0003677">
    <property type="term" value="F:DNA binding"/>
    <property type="evidence" value="ECO:0007669"/>
    <property type="project" value="UniProtKB-KW"/>
</dbReference>
<dbReference type="Gene3D" id="1.10.10.10">
    <property type="entry name" value="Winged helix-like DNA-binding domain superfamily/Winged helix DNA-binding domain"/>
    <property type="match status" value="1"/>
</dbReference>
<dbReference type="SMART" id="SM00347">
    <property type="entry name" value="HTH_MARR"/>
    <property type="match status" value="1"/>
</dbReference>
<dbReference type="InterPro" id="IPR036388">
    <property type="entry name" value="WH-like_DNA-bd_sf"/>
</dbReference>
<dbReference type="InterPro" id="IPR011991">
    <property type="entry name" value="ArsR-like_HTH"/>
</dbReference>
<evidence type="ECO:0000259" key="1">
    <source>
        <dbReference type="PROSITE" id="PS50995"/>
    </source>
</evidence>
<proteinExistence type="predicted"/>
<organism evidence="2 3">
    <name type="scientific">Solirubrobacter pauli</name>
    <dbReference type="NCBI Taxonomy" id="166793"/>
    <lineage>
        <taxon>Bacteria</taxon>
        <taxon>Bacillati</taxon>
        <taxon>Actinomycetota</taxon>
        <taxon>Thermoleophilia</taxon>
        <taxon>Solirubrobacterales</taxon>
        <taxon>Solirubrobacteraceae</taxon>
        <taxon>Solirubrobacter</taxon>
    </lineage>
</organism>
<accession>A0A660L126</accession>
<dbReference type="SUPFAM" id="SSF46785">
    <property type="entry name" value="Winged helix' DNA-binding domain"/>
    <property type="match status" value="1"/>
</dbReference>
<dbReference type="PANTHER" id="PTHR33164:SF43">
    <property type="entry name" value="HTH-TYPE TRANSCRIPTIONAL REPRESSOR YETL"/>
    <property type="match status" value="1"/>
</dbReference>
<name>A0A660L126_9ACTN</name>
<protein>
    <submittedName>
        <fullName evidence="2">DNA-binding MarR family transcriptional regulator</fullName>
    </submittedName>
</protein>
<comment type="caution">
    <text evidence="2">The sequence shown here is derived from an EMBL/GenBank/DDBJ whole genome shotgun (WGS) entry which is preliminary data.</text>
</comment>
<dbReference type="OrthoDB" id="5243957at2"/>
<dbReference type="InterPro" id="IPR039422">
    <property type="entry name" value="MarR/SlyA-like"/>
</dbReference>
<dbReference type="InterPro" id="IPR036390">
    <property type="entry name" value="WH_DNA-bd_sf"/>
</dbReference>
<evidence type="ECO:0000313" key="2">
    <source>
        <dbReference type="EMBL" id="RKQ87647.1"/>
    </source>
</evidence>
<dbReference type="RefSeq" id="WP_121256380.1">
    <property type="nucleotide sequence ID" value="NZ_RBIL01000002.1"/>
</dbReference>
<keyword evidence="3" id="KW-1185">Reference proteome</keyword>
<dbReference type="PRINTS" id="PR00598">
    <property type="entry name" value="HTHMARR"/>
</dbReference>
<keyword evidence="2" id="KW-0238">DNA-binding</keyword>
<reference evidence="2 3" key="1">
    <citation type="submission" date="2018-10" db="EMBL/GenBank/DDBJ databases">
        <title>Genomic Encyclopedia of Archaeal and Bacterial Type Strains, Phase II (KMG-II): from individual species to whole genera.</title>
        <authorList>
            <person name="Goeker M."/>
        </authorList>
    </citation>
    <scope>NUCLEOTIDE SEQUENCE [LARGE SCALE GENOMIC DNA]</scope>
    <source>
        <strain evidence="2 3">DSM 14954</strain>
    </source>
</reference>
<evidence type="ECO:0000313" key="3">
    <source>
        <dbReference type="Proteomes" id="UP000278962"/>
    </source>
</evidence>
<dbReference type="Proteomes" id="UP000278962">
    <property type="component" value="Unassembled WGS sequence"/>
</dbReference>
<dbReference type="Pfam" id="PF01047">
    <property type="entry name" value="MarR"/>
    <property type="match status" value="1"/>
</dbReference>
<dbReference type="InterPro" id="IPR000835">
    <property type="entry name" value="HTH_MarR-typ"/>
</dbReference>
<dbReference type="EMBL" id="RBIL01000002">
    <property type="protein sequence ID" value="RKQ87647.1"/>
    <property type="molecule type" value="Genomic_DNA"/>
</dbReference>